<dbReference type="GO" id="GO:0016791">
    <property type="term" value="F:phosphatase activity"/>
    <property type="evidence" value="ECO:0007669"/>
    <property type="project" value="TreeGrafter"/>
</dbReference>
<dbReference type="SUPFAM" id="SSF52540">
    <property type="entry name" value="P-loop containing nucleoside triphosphate hydrolases"/>
    <property type="match status" value="1"/>
</dbReference>
<dbReference type="PANTHER" id="PTHR10000:SF8">
    <property type="entry name" value="HAD SUPERFAMILY HYDROLASE-LIKE, TYPE 3"/>
    <property type="match status" value="1"/>
</dbReference>
<reference evidence="3 4" key="3">
    <citation type="submission" date="2020-08" db="EMBL/GenBank/DDBJ databases">
        <title>Genomic Encyclopedia of Type Strains, Phase IV (KMG-IV): sequencing the most valuable type-strain genomes for metagenomic binning, comparative biology and taxonomic classification.</title>
        <authorList>
            <person name="Goeker M."/>
        </authorList>
    </citation>
    <scope>NUCLEOTIDE SEQUENCE [LARGE SCALE GENOMIC DNA]</scope>
    <source>
        <strain evidence="3 4">DSM 27521</strain>
    </source>
</reference>
<dbReference type="EMBL" id="BNAJ01000004">
    <property type="protein sequence ID" value="GHF42273.1"/>
    <property type="molecule type" value="Genomic_DNA"/>
</dbReference>
<dbReference type="EMBL" id="JACHFK010000004">
    <property type="protein sequence ID" value="MBB5376680.1"/>
    <property type="molecule type" value="Genomic_DNA"/>
</dbReference>
<comment type="caution">
    <text evidence="3">The sequence shown here is derived from an EMBL/GenBank/DDBJ whole genome shotgun (WGS) entry which is preliminary data.</text>
</comment>
<proteinExistence type="predicted"/>
<evidence type="ECO:0000259" key="1">
    <source>
        <dbReference type="SMART" id="SM00382"/>
    </source>
</evidence>
<protein>
    <submittedName>
        <fullName evidence="2">Phosphoglycolate phosphatase</fullName>
    </submittedName>
</protein>
<reference evidence="2" key="4">
    <citation type="submission" date="2024-05" db="EMBL/GenBank/DDBJ databases">
        <authorList>
            <person name="Sun Q."/>
            <person name="Zhou Y."/>
        </authorList>
    </citation>
    <scope>NUCLEOTIDE SEQUENCE</scope>
    <source>
        <strain evidence="2">CGMCC 1.18437</strain>
    </source>
</reference>
<reference evidence="2" key="1">
    <citation type="journal article" date="2014" name="Int. J. Syst. Evol. Microbiol.">
        <title>Complete genome of a new Firmicutes species belonging to the dominant human colonic microbiota ('Ruminococcus bicirculans') reveals two chromosomes and a selective capacity to utilize plant glucans.</title>
        <authorList>
            <consortium name="NISC Comparative Sequencing Program"/>
            <person name="Wegmann U."/>
            <person name="Louis P."/>
            <person name="Goesmann A."/>
            <person name="Henrissat B."/>
            <person name="Duncan S.H."/>
            <person name="Flint H.J."/>
        </authorList>
    </citation>
    <scope>NUCLEOTIDE SEQUENCE</scope>
    <source>
        <strain evidence="2">CGMCC 1.18437</strain>
    </source>
</reference>
<dbReference type="InterPro" id="IPR023214">
    <property type="entry name" value="HAD_sf"/>
</dbReference>
<dbReference type="SMART" id="SM00382">
    <property type="entry name" value="AAA"/>
    <property type="match status" value="1"/>
</dbReference>
<dbReference type="RefSeq" id="WP_184111487.1">
    <property type="nucleotide sequence ID" value="NZ_BNAJ01000004.1"/>
</dbReference>
<keyword evidence="5" id="KW-1185">Reference proteome</keyword>
<evidence type="ECO:0000313" key="5">
    <source>
        <dbReference type="Proteomes" id="UP000619376"/>
    </source>
</evidence>
<accession>A0A7W8KEY6</accession>
<dbReference type="GO" id="GO:0005829">
    <property type="term" value="C:cytosol"/>
    <property type="evidence" value="ECO:0007669"/>
    <property type="project" value="TreeGrafter"/>
</dbReference>
<dbReference type="SUPFAM" id="SSF56784">
    <property type="entry name" value="HAD-like"/>
    <property type="match status" value="1"/>
</dbReference>
<evidence type="ECO:0000313" key="2">
    <source>
        <dbReference type="EMBL" id="GHF42273.1"/>
    </source>
</evidence>
<gene>
    <name evidence="2" type="ORF">GCM10017781_18200</name>
    <name evidence="3" type="ORF">HNQ07_002144</name>
</gene>
<dbReference type="AlphaFoldDB" id="A0A7W8KEY6"/>
<feature type="domain" description="AAA+ ATPase" evidence="1">
    <location>
        <begin position="252"/>
        <end position="465"/>
    </location>
</feature>
<dbReference type="Pfam" id="PF01935">
    <property type="entry name" value="DUF87"/>
    <property type="match status" value="1"/>
</dbReference>
<reference evidence="5" key="2">
    <citation type="journal article" date="2019" name="Int. J. Syst. Evol. Microbiol.">
        <title>The Global Catalogue of Microorganisms (GCM) 10K type strain sequencing project: providing services to taxonomists for standard genome sequencing and annotation.</title>
        <authorList>
            <consortium name="The Broad Institute Genomics Platform"/>
            <consortium name="The Broad Institute Genome Sequencing Center for Infectious Disease"/>
            <person name="Wu L."/>
            <person name="Ma J."/>
        </authorList>
    </citation>
    <scope>NUCLEOTIDE SEQUENCE [LARGE SCALE GENOMIC DNA]</scope>
    <source>
        <strain evidence="5">CGMCC 1.18437</strain>
    </source>
</reference>
<dbReference type="Pfam" id="PF08282">
    <property type="entry name" value="Hydrolase_3"/>
    <property type="match status" value="2"/>
</dbReference>
<dbReference type="Gene3D" id="3.40.50.1000">
    <property type="entry name" value="HAD superfamily/HAD-like"/>
    <property type="match status" value="1"/>
</dbReference>
<dbReference type="Proteomes" id="UP000619376">
    <property type="component" value="Unassembled WGS sequence"/>
</dbReference>
<dbReference type="Gene3D" id="3.40.50.300">
    <property type="entry name" value="P-loop containing nucleotide triphosphate hydrolases"/>
    <property type="match status" value="1"/>
</dbReference>
<sequence length="585" mass="62149">MRLKVLAFDYDGTLTVDGTLSDVTWAALERARSAGYVLLLVTGRILDRLPDRVRHADLFAAIVAENGAVVSFSARRSVALPFGRLPPALVEALMALDQPIERGLALVATWEPHSWAVEEVLRQAGGGAVIEFNKGAVMVLPPGATKGAGLQYALGELGYSLHNTLACGDAENDHSMFVMAEVAVAVANASASVQAQADAVMAGAADEGVRALIGALLGDSPMLALRSRVDRDLRLGVDAAGQAVAIPADLLVGGTLGIVGASRSGKSWLAGLVLEQISGLGYQCCVIDPEGDYRTLRALPHVLVLGGDESRLPDVVTVLTILEYTTVSVVLDFSLYAAGARDAYVAALLRGLRALRHARGRPHWILIDELQNLCQQEGGELAHELHLGAQEGGLAFVAYRPSQLPAALLSAAGNWLLTPLRLPEELATMAGVLTAQGQDAALCTVLPQLSRGDAVLCSVEADAVRCAAFRAVGRASAHVRHLHKYLLAPLPADKQFCFRDALGRACGQAASLWEFREALHMVATASLQFHLLRGDFEAWVSGVLRDEPLAGRLRKLAHAGLTGEVLRGQLVEVVDDRYAELERLT</sequence>
<dbReference type="Proteomes" id="UP000539473">
    <property type="component" value="Unassembled WGS sequence"/>
</dbReference>
<evidence type="ECO:0000313" key="3">
    <source>
        <dbReference type="EMBL" id="MBB5376680.1"/>
    </source>
</evidence>
<dbReference type="PANTHER" id="PTHR10000">
    <property type="entry name" value="PHOSPHOSERINE PHOSPHATASE"/>
    <property type="match status" value="1"/>
</dbReference>
<organism evidence="3 4">
    <name type="scientific">Deinococcus metalli</name>
    <dbReference type="NCBI Taxonomy" id="1141878"/>
    <lineage>
        <taxon>Bacteria</taxon>
        <taxon>Thermotogati</taxon>
        <taxon>Deinococcota</taxon>
        <taxon>Deinococci</taxon>
        <taxon>Deinococcales</taxon>
        <taxon>Deinococcaceae</taxon>
        <taxon>Deinococcus</taxon>
    </lineage>
</organism>
<evidence type="ECO:0000313" key="4">
    <source>
        <dbReference type="Proteomes" id="UP000539473"/>
    </source>
</evidence>
<dbReference type="GO" id="GO:0000287">
    <property type="term" value="F:magnesium ion binding"/>
    <property type="evidence" value="ECO:0007669"/>
    <property type="project" value="TreeGrafter"/>
</dbReference>
<name>A0A7W8KEY6_9DEIO</name>
<dbReference type="InterPro" id="IPR003593">
    <property type="entry name" value="AAA+_ATPase"/>
</dbReference>
<dbReference type="InterPro" id="IPR036412">
    <property type="entry name" value="HAD-like_sf"/>
</dbReference>
<dbReference type="InterPro" id="IPR027417">
    <property type="entry name" value="P-loop_NTPase"/>
</dbReference>
<dbReference type="Gene3D" id="3.90.1070.10">
    <property type="match status" value="1"/>
</dbReference>
<dbReference type="InterPro" id="IPR002789">
    <property type="entry name" value="HerA_central"/>
</dbReference>